<gene>
    <name evidence="1" type="ORF">MSG28_006066</name>
</gene>
<dbReference type="EMBL" id="CM046110">
    <property type="protein sequence ID" value="KAI8422155.1"/>
    <property type="molecule type" value="Genomic_DNA"/>
</dbReference>
<sequence length="180" mass="19678">MSAWRPPRTSESSGASNRPSRSNIRLQPATKLHSLLAAHPLVSSYSLYSLLAHRRRWDKNIDSAYNVMYYRSLENPGRAGVQGTITATLCCELSAPRAVKINSNYSANLIIMSLGLSCCRQLSSVLVWLFGELSGGRAAPPPAPQAARPPAAQAARTPIHQLFSDSNATQRLLQHAHIYI</sequence>
<proteinExistence type="predicted"/>
<evidence type="ECO:0000313" key="2">
    <source>
        <dbReference type="Proteomes" id="UP001064048"/>
    </source>
</evidence>
<accession>A0ACC0JDG8</accession>
<comment type="caution">
    <text evidence="1">The sequence shown here is derived from an EMBL/GenBank/DDBJ whole genome shotgun (WGS) entry which is preliminary data.</text>
</comment>
<reference evidence="1 2" key="1">
    <citation type="journal article" date="2022" name="Genome Biol. Evol.">
        <title>The Spruce Budworm Genome: Reconstructing the Evolutionary History of Antifreeze Proteins.</title>
        <authorList>
            <person name="Beliveau C."/>
            <person name="Gagne P."/>
            <person name="Picq S."/>
            <person name="Vernygora O."/>
            <person name="Keeling C.I."/>
            <person name="Pinkney K."/>
            <person name="Doucet D."/>
            <person name="Wen F."/>
            <person name="Johnston J.S."/>
            <person name="Maaroufi H."/>
            <person name="Boyle B."/>
            <person name="Laroche J."/>
            <person name="Dewar K."/>
            <person name="Juretic N."/>
            <person name="Blackburn G."/>
            <person name="Nisole A."/>
            <person name="Brunet B."/>
            <person name="Brandao M."/>
            <person name="Lumley L."/>
            <person name="Duan J."/>
            <person name="Quan G."/>
            <person name="Lucarotti C.J."/>
            <person name="Roe A.D."/>
            <person name="Sperling F.A.H."/>
            <person name="Levesque R.C."/>
            <person name="Cusson M."/>
        </authorList>
    </citation>
    <scope>NUCLEOTIDE SEQUENCE [LARGE SCALE GENOMIC DNA]</scope>
    <source>
        <strain evidence="1">Glfc:IPQL:Cfum</strain>
    </source>
</reference>
<evidence type="ECO:0000313" key="1">
    <source>
        <dbReference type="EMBL" id="KAI8422155.1"/>
    </source>
</evidence>
<protein>
    <submittedName>
        <fullName evidence="1">Uncharacterized protein</fullName>
    </submittedName>
</protein>
<name>A0ACC0JDG8_CHOFU</name>
<organism evidence="1 2">
    <name type="scientific">Choristoneura fumiferana</name>
    <name type="common">Spruce budworm moth</name>
    <name type="synonym">Archips fumiferana</name>
    <dbReference type="NCBI Taxonomy" id="7141"/>
    <lineage>
        <taxon>Eukaryota</taxon>
        <taxon>Metazoa</taxon>
        <taxon>Ecdysozoa</taxon>
        <taxon>Arthropoda</taxon>
        <taxon>Hexapoda</taxon>
        <taxon>Insecta</taxon>
        <taxon>Pterygota</taxon>
        <taxon>Neoptera</taxon>
        <taxon>Endopterygota</taxon>
        <taxon>Lepidoptera</taxon>
        <taxon>Glossata</taxon>
        <taxon>Ditrysia</taxon>
        <taxon>Tortricoidea</taxon>
        <taxon>Tortricidae</taxon>
        <taxon>Tortricinae</taxon>
        <taxon>Choristoneura</taxon>
    </lineage>
</organism>
<dbReference type="Proteomes" id="UP001064048">
    <property type="component" value="Chromosome 10"/>
</dbReference>
<keyword evidence="2" id="KW-1185">Reference proteome</keyword>